<protein>
    <submittedName>
        <fullName evidence="2">tRNA-dihydrouridine synthase</fullName>
    </submittedName>
</protein>
<evidence type="ECO:0000313" key="3">
    <source>
        <dbReference type="Proteomes" id="UP000019086"/>
    </source>
</evidence>
<evidence type="ECO:0000313" key="2">
    <source>
        <dbReference type="EMBL" id="AHG85901.1"/>
    </source>
</evidence>
<gene>
    <name evidence="2" type="ORF">F544_6700</name>
</gene>
<feature type="region of interest" description="Disordered" evidence="1">
    <location>
        <begin position="1"/>
        <end position="20"/>
    </location>
</feature>
<reference evidence="2 3" key="1">
    <citation type="submission" date="2013-12" db="EMBL/GenBank/DDBJ databases">
        <title>Annotation of the Bibersteinia trehalosi USDA-ARS-USMARC-190 complete genome.</title>
        <authorList>
            <person name="Harhay G.P."/>
            <person name="McVey S."/>
            <person name="Clawson M.L."/>
            <person name="Bono J."/>
            <person name="Heaton M.P."/>
            <person name="Chitko-Mckown C.G."/>
            <person name="Harhay D.M."/>
            <person name="Smith T.P.L."/>
        </authorList>
    </citation>
    <scope>NUCLEOTIDE SEQUENCE [LARGE SCALE GENOMIC DNA]</scope>
    <source>
        <strain evidence="2 3">USDA-ARS-USMARC-190</strain>
    </source>
</reference>
<dbReference type="HOGENOM" id="CLU_3040819_0_0_6"/>
<organism evidence="2 3">
    <name type="scientific">Bibersteinia trehalosi USDA-ARS-USMARC-190</name>
    <dbReference type="NCBI Taxonomy" id="1263832"/>
    <lineage>
        <taxon>Bacteria</taxon>
        <taxon>Pseudomonadati</taxon>
        <taxon>Pseudomonadota</taxon>
        <taxon>Gammaproteobacteria</taxon>
        <taxon>Pasteurellales</taxon>
        <taxon>Pasteurellaceae</taxon>
        <taxon>Bibersteinia</taxon>
    </lineage>
</organism>
<evidence type="ECO:0000256" key="1">
    <source>
        <dbReference type="SAM" id="MobiDB-lite"/>
    </source>
</evidence>
<dbReference type="Proteomes" id="UP000019086">
    <property type="component" value="Chromosome"/>
</dbReference>
<dbReference type="EMBL" id="CP006956">
    <property type="protein sequence ID" value="AHG85901.1"/>
    <property type="molecule type" value="Genomic_DNA"/>
</dbReference>
<proteinExistence type="predicted"/>
<dbReference type="KEGG" id="btra:F544_6700"/>
<name>W0R566_BIBTR</name>
<dbReference type="AlphaFoldDB" id="W0R566"/>
<sequence>MSAEKIGDENNGSGGLSSLTLGQQKNVHGKNYFALNIPFKNWKRLNLPKILQNF</sequence>
<accession>W0R566</accession>